<dbReference type="EMBL" id="JXTB01000015">
    <property type="protein sequence ID" value="PON77052.1"/>
    <property type="molecule type" value="Genomic_DNA"/>
</dbReference>
<sequence>MNQVLLEKCLKESKFANDKDAVSMACLKKHDESKKLKISKKSGNVYKLHGFPLAFQIWFYESIPTLSEEFFRKLEDSGIPYMINWSTDIKALSRDLEREVFQSKEIEIRKVTTTDEEKKMLNLSGLCYNSKDPIVRNLAEEDDDFNIPAPKLPLSTEPSILKLTKSFSSKSTKPSISKLTDIHTNDYAKGIEEDEFEINDQDTAIANDSAKDTKINENEKKQNDGRDSKSAGATDSNAKSYTENKDTDRENHIETVVNKDKGSDVDQGDGGKLDVIDYRG</sequence>
<accession>A0A2P5DUT1</accession>
<evidence type="ECO:0000256" key="1">
    <source>
        <dbReference type="SAM" id="MobiDB-lite"/>
    </source>
</evidence>
<dbReference type="OrthoDB" id="1301943at2759"/>
<evidence type="ECO:0008006" key="4">
    <source>
        <dbReference type="Google" id="ProtNLM"/>
    </source>
</evidence>
<dbReference type="PANTHER" id="PTHR48449:SF1">
    <property type="entry name" value="DUF1985 DOMAIN-CONTAINING PROTEIN"/>
    <property type="match status" value="1"/>
</dbReference>
<keyword evidence="3" id="KW-1185">Reference proteome</keyword>
<reference evidence="3" key="1">
    <citation type="submission" date="2016-06" db="EMBL/GenBank/DDBJ databases">
        <title>Parallel loss of symbiosis genes in relatives of nitrogen-fixing non-legume Parasponia.</title>
        <authorList>
            <person name="Van Velzen R."/>
            <person name="Holmer R."/>
            <person name="Bu F."/>
            <person name="Rutten L."/>
            <person name="Van Zeijl A."/>
            <person name="Liu W."/>
            <person name="Santuari L."/>
            <person name="Cao Q."/>
            <person name="Sharma T."/>
            <person name="Shen D."/>
            <person name="Roswanjaya Y."/>
            <person name="Wardhani T."/>
            <person name="Kalhor M.S."/>
            <person name="Jansen J."/>
            <person name="Van den Hoogen J."/>
            <person name="Gungor B."/>
            <person name="Hartog M."/>
            <person name="Hontelez J."/>
            <person name="Verver J."/>
            <person name="Yang W.-C."/>
            <person name="Schijlen E."/>
            <person name="Repin R."/>
            <person name="Schilthuizen M."/>
            <person name="Schranz E."/>
            <person name="Heidstra R."/>
            <person name="Miyata K."/>
            <person name="Fedorova E."/>
            <person name="Kohlen W."/>
            <person name="Bisseling T."/>
            <person name="Smit S."/>
            <person name="Geurts R."/>
        </authorList>
    </citation>
    <scope>NUCLEOTIDE SEQUENCE [LARGE SCALE GENOMIC DNA]</scope>
    <source>
        <strain evidence="3">cv. WU1-14</strain>
    </source>
</reference>
<feature type="region of interest" description="Disordered" evidence="1">
    <location>
        <begin position="200"/>
        <end position="280"/>
    </location>
</feature>
<evidence type="ECO:0000313" key="2">
    <source>
        <dbReference type="EMBL" id="PON77052.1"/>
    </source>
</evidence>
<feature type="compositionally biased region" description="Polar residues" evidence="1">
    <location>
        <begin position="231"/>
        <end position="241"/>
    </location>
</feature>
<organism evidence="2 3">
    <name type="scientific">Parasponia andersonii</name>
    <name type="common">Sponia andersonii</name>
    <dbReference type="NCBI Taxonomy" id="3476"/>
    <lineage>
        <taxon>Eukaryota</taxon>
        <taxon>Viridiplantae</taxon>
        <taxon>Streptophyta</taxon>
        <taxon>Embryophyta</taxon>
        <taxon>Tracheophyta</taxon>
        <taxon>Spermatophyta</taxon>
        <taxon>Magnoliopsida</taxon>
        <taxon>eudicotyledons</taxon>
        <taxon>Gunneridae</taxon>
        <taxon>Pentapetalae</taxon>
        <taxon>rosids</taxon>
        <taxon>fabids</taxon>
        <taxon>Rosales</taxon>
        <taxon>Cannabaceae</taxon>
        <taxon>Parasponia</taxon>
    </lineage>
</organism>
<dbReference type="Proteomes" id="UP000237105">
    <property type="component" value="Unassembled WGS sequence"/>
</dbReference>
<feature type="compositionally biased region" description="Basic and acidic residues" evidence="1">
    <location>
        <begin position="209"/>
        <end position="229"/>
    </location>
</feature>
<dbReference type="AlphaFoldDB" id="A0A2P5DUT1"/>
<name>A0A2P5DUT1_PARAD</name>
<comment type="caution">
    <text evidence="2">The sequence shown here is derived from an EMBL/GenBank/DDBJ whole genome shotgun (WGS) entry which is preliminary data.</text>
</comment>
<feature type="compositionally biased region" description="Basic and acidic residues" evidence="1">
    <location>
        <begin position="242"/>
        <end position="280"/>
    </location>
</feature>
<gene>
    <name evidence="2" type="ORF">PanWU01x14_030610</name>
</gene>
<dbReference type="PANTHER" id="PTHR48449">
    <property type="entry name" value="DUF1985 DOMAIN-CONTAINING PROTEIN"/>
    <property type="match status" value="1"/>
</dbReference>
<protein>
    <recommendedName>
        <fullName evidence="4">Ulp1 protease family, C-terminal catalytic domain containing protein</fullName>
    </recommendedName>
</protein>
<proteinExistence type="predicted"/>
<evidence type="ECO:0000313" key="3">
    <source>
        <dbReference type="Proteomes" id="UP000237105"/>
    </source>
</evidence>